<proteinExistence type="predicted"/>
<evidence type="ECO:0008006" key="3">
    <source>
        <dbReference type="Google" id="ProtNLM"/>
    </source>
</evidence>
<comment type="caution">
    <text evidence="1">The sequence shown here is derived from an EMBL/GenBank/DDBJ whole genome shotgun (WGS) entry which is preliminary data.</text>
</comment>
<dbReference type="EMBL" id="PDWW01000040">
    <property type="protein sequence ID" value="KAF1721156.1"/>
    <property type="molecule type" value="Genomic_DNA"/>
</dbReference>
<name>A0ABQ6ZCE9_9GAMM</name>
<gene>
    <name evidence="1" type="ORF">CSC78_18270</name>
</gene>
<evidence type="ECO:0000313" key="2">
    <source>
        <dbReference type="Proteomes" id="UP000781710"/>
    </source>
</evidence>
<accession>A0ABQ6ZCE9</accession>
<dbReference type="Proteomes" id="UP000781710">
    <property type="component" value="Unassembled WGS sequence"/>
</dbReference>
<evidence type="ECO:0000313" key="1">
    <source>
        <dbReference type="EMBL" id="KAF1721156.1"/>
    </source>
</evidence>
<protein>
    <recommendedName>
        <fullName evidence="3">Lipoprotein</fullName>
    </recommendedName>
</protein>
<sequence length="324" mass="36551">MTLSAGCSGSRALAQADLATIDPALDLSMLPEGSLPAPDPWRPYVTELQMGAERCPGVQHDREGEVGFAGLHRPCFGLMPRALAEVVRDIPVADIHLPANVRAKYLRRPQHYLALPGFGRQPDFMVHVEAGGTSFVIRSFEGKVPADTVYFVEGAFDCIEEESFEDGYDELEAGKCPYAFRSHRLYRRHSDGTLHDVTRGLLPRPVIRRSERHKYDAGSPRLDISKLTYAPTLRWRASPPGEDPFPASESRRYDRVVSFDAHFGFAVWNGEDFDLRERVSDSLWPRYKCSLARPDFSCDGALTRGKRYDPFLDYDTEWPAWSKP</sequence>
<organism evidence="1 2">
    <name type="scientific">Pseudoxanthomonas japonensis</name>
    <dbReference type="NCBI Taxonomy" id="69284"/>
    <lineage>
        <taxon>Bacteria</taxon>
        <taxon>Pseudomonadati</taxon>
        <taxon>Pseudomonadota</taxon>
        <taxon>Gammaproteobacteria</taxon>
        <taxon>Lysobacterales</taxon>
        <taxon>Lysobacteraceae</taxon>
        <taxon>Pseudoxanthomonas</taxon>
    </lineage>
</organism>
<dbReference type="RefSeq" id="WP_162339297.1">
    <property type="nucleotide sequence ID" value="NZ_JBHSRQ010000031.1"/>
</dbReference>
<reference evidence="1 2" key="1">
    <citation type="submission" date="2017-10" db="EMBL/GenBank/DDBJ databases">
        <title>Whole genome sequencing of members of genus Pseudoxanthomonas.</title>
        <authorList>
            <person name="Kumar S."/>
            <person name="Bansal K."/>
            <person name="Kaur A."/>
            <person name="Patil P."/>
            <person name="Sharma S."/>
            <person name="Patil P.B."/>
        </authorList>
    </citation>
    <scope>NUCLEOTIDE SEQUENCE [LARGE SCALE GENOMIC DNA]</scope>
    <source>
        <strain evidence="1 2">DSM 17109</strain>
    </source>
</reference>
<keyword evidence="2" id="KW-1185">Reference proteome</keyword>